<dbReference type="PANTHER" id="PTHR12341:SF41">
    <property type="entry name" value="5'-3' EXORIBONUCLEASE 2"/>
    <property type="match status" value="1"/>
</dbReference>
<feature type="non-terminal residue" evidence="2">
    <location>
        <position position="1"/>
    </location>
</feature>
<proteinExistence type="predicted"/>
<dbReference type="Gene3D" id="3.40.50.12390">
    <property type="match status" value="1"/>
</dbReference>
<evidence type="ECO:0000313" key="3">
    <source>
        <dbReference type="Proteomes" id="UP000027222"/>
    </source>
</evidence>
<feature type="non-terminal residue" evidence="2">
    <location>
        <position position="98"/>
    </location>
</feature>
<dbReference type="HOGENOM" id="CLU_006038_5_1_1"/>
<dbReference type="PANTHER" id="PTHR12341">
    <property type="entry name" value="5'-&gt;3' EXORIBONUCLEASE"/>
    <property type="match status" value="1"/>
</dbReference>
<dbReference type="GO" id="GO:0004534">
    <property type="term" value="F:5'-3' RNA exonuclease activity"/>
    <property type="evidence" value="ECO:0007669"/>
    <property type="project" value="TreeGrafter"/>
</dbReference>
<dbReference type="InterPro" id="IPR027073">
    <property type="entry name" value="5_3_exoribonuclease"/>
</dbReference>
<gene>
    <name evidence="2" type="ORF">GALMADRAFT_22342</name>
</gene>
<feature type="domain" description="Xrn1 N-terminal" evidence="1">
    <location>
        <begin position="27"/>
        <end position="98"/>
    </location>
</feature>
<dbReference type="AlphaFoldDB" id="A0A067TM94"/>
<dbReference type="STRING" id="685588.A0A067TM94"/>
<dbReference type="GO" id="GO:0003723">
    <property type="term" value="F:RNA binding"/>
    <property type="evidence" value="ECO:0007669"/>
    <property type="project" value="TreeGrafter"/>
</dbReference>
<reference evidence="3" key="1">
    <citation type="journal article" date="2014" name="Proc. Natl. Acad. Sci. U.S.A.">
        <title>Extensive sampling of basidiomycete genomes demonstrates inadequacy of the white-rot/brown-rot paradigm for wood decay fungi.</title>
        <authorList>
            <person name="Riley R."/>
            <person name="Salamov A.A."/>
            <person name="Brown D.W."/>
            <person name="Nagy L.G."/>
            <person name="Floudas D."/>
            <person name="Held B.W."/>
            <person name="Levasseur A."/>
            <person name="Lombard V."/>
            <person name="Morin E."/>
            <person name="Otillar R."/>
            <person name="Lindquist E.A."/>
            <person name="Sun H."/>
            <person name="LaButti K.M."/>
            <person name="Schmutz J."/>
            <person name="Jabbour D."/>
            <person name="Luo H."/>
            <person name="Baker S.E."/>
            <person name="Pisabarro A.G."/>
            <person name="Walton J.D."/>
            <person name="Blanchette R.A."/>
            <person name="Henrissat B."/>
            <person name="Martin F."/>
            <person name="Cullen D."/>
            <person name="Hibbett D.S."/>
            <person name="Grigoriev I.V."/>
        </authorList>
    </citation>
    <scope>NUCLEOTIDE SEQUENCE [LARGE SCALE GENOMIC DNA]</scope>
    <source>
        <strain evidence="3">CBS 339.88</strain>
    </source>
</reference>
<keyword evidence="3" id="KW-1185">Reference proteome</keyword>
<sequence length="98" mass="11009">YPVAEEEDTKIPGENGETITVPINMASANPNGMEFDNLYLDMNGIVHPCTHPEGKPAPETEEEMMVEIFKYTERVVNMVRPRKLLFMAIDGVAPRAKM</sequence>
<organism evidence="2 3">
    <name type="scientific">Galerina marginata (strain CBS 339.88)</name>
    <dbReference type="NCBI Taxonomy" id="685588"/>
    <lineage>
        <taxon>Eukaryota</taxon>
        <taxon>Fungi</taxon>
        <taxon>Dikarya</taxon>
        <taxon>Basidiomycota</taxon>
        <taxon>Agaricomycotina</taxon>
        <taxon>Agaricomycetes</taxon>
        <taxon>Agaricomycetidae</taxon>
        <taxon>Agaricales</taxon>
        <taxon>Agaricineae</taxon>
        <taxon>Strophariaceae</taxon>
        <taxon>Galerina</taxon>
    </lineage>
</organism>
<dbReference type="OrthoDB" id="372487at2759"/>
<name>A0A067TM94_GALM3</name>
<accession>A0A067TM94</accession>
<dbReference type="EMBL" id="KL142368">
    <property type="protein sequence ID" value="KDR83427.1"/>
    <property type="molecule type" value="Genomic_DNA"/>
</dbReference>
<dbReference type="GO" id="GO:0005634">
    <property type="term" value="C:nucleus"/>
    <property type="evidence" value="ECO:0007669"/>
    <property type="project" value="TreeGrafter"/>
</dbReference>
<evidence type="ECO:0000259" key="1">
    <source>
        <dbReference type="Pfam" id="PF03159"/>
    </source>
</evidence>
<evidence type="ECO:0000313" key="2">
    <source>
        <dbReference type="EMBL" id="KDR83427.1"/>
    </source>
</evidence>
<dbReference type="Proteomes" id="UP000027222">
    <property type="component" value="Unassembled WGS sequence"/>
</dbReference>
<dbReference type="GO" id="GO:0000956">
    <property type="term" value="P:nuclear-transcribed mRNA catabolic process"/>
    <property type="evidence" value="ECO:0007669"/>
    <property type="project" value="TreeGrafter"/>
</dbReference>
<dbReference type="InterPro" id="IPR004859">
    <property type="entry name" value="Xrn1_N"/>
</dbReference>
<protein>
    <recommendedName>
        <fullName evidence="1">Xrn1 N-terminal domain-containing protein</fullName>
    </recommendedName>
</protein>
<dbReference type="Pfam" id="PF03159">
    <property type="entry name" value="XRN_N"/>
    <property type="match status" value="1"/>
</dbReference>